<evidence type="ECO:0000313" key="3">
    <source>
        <dbReference type="Proteomes" id="UP001246576"/>
    </source>
</evidence>
<name>A0ABU2EFM1_9BURK</name>
<accession>A0ABU2EFM1</accession>
<protein>
    <submittedName>
        <fullName evidence="2">NAD-dependent epimerase/dehydratase family protein</fullName>
    </submittedName>
</protein>
<evidence type="ECO:0000313" key="2">
    <source>
        <dbReference type="EMBL" id="MDR9846921.1"/>
    </source>
</evidence>
<dbReference type="PANTHER" id="PTHR48079">
    <property type="entry name" value="PROTEIN YEEZ"/>
    <property type="match status" value="1"/>
</dbReference>
<sequence>MKVLVLGATGFIGQRLVTRLRDSGWATPVLAGRRAPAARADGLVFRQVDTLDAASLRQALGDIDAVVNCVAGHGDAIGRGAQLLVEAALQTSRPRIVHMSSMAVYGNQEGCLNEDSQLDPAASWYAQAKCEAEEHMKVYAAAGHPLVMLRPGCVYGPGSDMWVEQMARLVAAGRLGDLGGSGEGWSNLVHVDDVCAAVLLSLQYTSRSPDTSPVPAPVFNLTGDDSPRWNRYFVDLAQALGVGAAARISPLRLKLDARLGTLFIRVLQRLARAAGKSGRGLPVALSPSFLRLWQQQLRLDGQRARSDLGFAPRPYAQGLAESAQWARSEGIGTARAPG</sequence>
<dbReference type="RefSeq" id="WP_166675542.1">
    <property type="nucleotide sequence ID" value="NZ_JAVLSJ010000001.1"/>
</dbReference>
<organism evidence="2 3">
    <name type="scientific">Herbaspirillum huttiense subsp. lycopersici</name>
    <dbReference type="NCBI Taxonomy" id="3074428"/>
    <lineage>
        <taxon>Bacteria</taxon>
        <taxon>Pseudomonadati</taxon>
        <taxon>Pseudomonadota</taxon>
        <taxon>Betaproteobacteria</taxon>
        <taxon>Burkholderiales</taxon>
        <taxon>Oxalobacteraceae</taxon>
        <taxon>Herbaspirillum</taxon>
    </lineage>
</organism>
<reference evidence="2" key="1">
    <citation type="submission" date="2023-09" db="EMBL/GenBank/DDBJ databases">
        <title>Description of first Herbaspirillum huttiense subsp. nephrolepsisexaltata and Herbaspirillum huttiense subsp. lycopersicon.</title>
        <authorList>
            <person name="Poudel M."/>
            <person name="Sharma A."/>
            <person name="Goss E."/>
            <person name="Tapia J.H."/>
            <person name="Harmon C.M."/>
            <person name="Jones J.B."/>
        </authorList>
    </citation>
    <scope>NUCLEOTIDE SEQUENCE</scope>
    <source>
        <strain evidence="2">SE1</strain>
    </source>
</reference>
<dbReference type="Gene3D" id="3.40.50.720">
    <property type="entry name" value="NAD(P)-binding Rossmann-like Domain"/>
    <property type="match status" value="1"/>
</dbReference>
<dbReference type="PANTHER" id="PTHR48079:SF6">
    <property type="entry name" value="NAD(P)-BINDING DOMAIN-CONTAINING PROTEIN-RELATED"/>
    <property type="match status" value="1"/>
</dbReference>
<feature type="domain" description="NAD-dependent epimerase/dehydratase" evidence="1">
    <location>
        <begin position="3"/>
        <end position="206"/>
    </location>
</feature>
<dbReference type="InterPro" id="IPR051783">
    <property type="entry name" value="NAD(P)-dependent_oxidoreduct"/>
</dbReference>
<dbReference type="InterPro" id="IPR001509">
    <property type="entry name" value="Epimerase_deHydtase"/>
</dbReference>
<keyword evidence="3" id="KW-1185">Reference proteome</keyword>
<dbReference type="EMBL" id="JAVLSJ010000001">
    <property type="protein sequence ID" value="MDR9846921.1"/>
    <property type="molecule type" value="Genomic_DNA"/>
</dbReference>
<proteinExistence type="predicted"/>
<dbReference type="InterPro" id="IPR036291">
    <property type="entry name" value="NAD(P)-bd_dom_sf"/>
</dbReference>
<gene>
    <name evidence="2" type="ORF">RI048_01690</name>
</gene>
<dbReference type="SUPFAM" id="SSF51735">
    <property type="entry name" value="NAD(P)-binding Rossmann-fold domains"/>
    <property type="match status" value="1"/>
</dbReference>
<evidence type="ECO:0000259" key="1">
    <source>
        <dbReference type="Pfam" id="PF01370"/>
    </source>
</evidence>
<dbReference type="Proteomes" id="UP001246576">
    <property type="component" value="Unassembled WGS sequence"/>
</dbReference>
<comment type="caution">
    <text evidence="2">The sequence shown here is derived from an EMBL/GenBank/DDBJ whole genome shotgun (WGS) entry which is preliminary data.</text>
</comment>
<dbReference type="Pfam" id="PF01370">
    <property type="entry name" value="Epimerase"/>
    <property type="match status" value="1"/>
</dbReference>